<dbReference type="AlphaFoldDB" id="A0AAQ4D1L9"/>
<dbReference type="InterPro" id="IPR036291">
    <property type="entry name" value="NAD(P)-bd_dom_sf"/>
</dbReference>
<organism evidence="2 3">
    <name type="scientific">Amblyomma americanum</name>
    <name type="common">Lone star tick</name>
    <dbReference type="NCBI Taxonomy" id="6943"/>
    <lineage>
        <taxon>Eukaryota</taxon>
        <taxon>Metazoa</taxon>
        <taxon>Ecdysozoa</taxon>
        <taxon>Arthropoda</taxon>
        <taxon>Chelicerata</taxon>
        <taxon>Arachnida</taxon>
        <taxon>Acari</taxon>
        <taxon>Parasitiformes</taxon>
        <taxon>Ixodida</taxon>
        <taxon>Ixodoidea</taxon>
        <taxon>Ixodidae</taxon>
        <taxon>Amblyomminae</taxon>
        <taxon>Amblyomma</taxon>
    </lineage>
</organism>
<dbReference type="InterPro" id="IPR020904">
    <property type="entry name" value="Sc_DH/Rdtase_CS"/>
</dbReference>
<keyword evidence="1" id="KW-0560">Oxidoreductase</keyword>
<name>A0AAQ4D1L9_AMBAM</name>
<evidence type="ECO:0008006" key="4">
    <source>
        <dbReference type="Google" id="ProtNLM"/>
    </source>
</evidence>
<gene>
    <name evidence="2" type="ORF">V5799_000939</name>
</gene>
<comment type="caution">
    <text evidence="2">The sequence shown here is derived from an EMBL/GenBank/DDBJ whole genome shotgun (WGS) entry which is preliminary data.</text>
</comment>
<evidence type="ECO:0000313" key="2">
    <source>
        <dbReference type="EMBL" id="KAK8756359.1"/>
    </source>
</evidence>
<dbReference type="PRINTS" id="PR00080">
    <property type="entry name" value="SDRFAMILY"/>
</dbReference>
<evidence type="ECO:0000313" key="3">
    <source>
        <dbReference type="Proteomes" id="UP001321473"/>
    </source>
</evidence>
<accession>A0AAQ4D1L9</accession>
<reference evidence="2 3" key="1">
    <citation type="journal article" date="2023" name="Arcadia Sci">
        <title>De novo assembly of a long-read Amblyomma americanum tick genome.</title>
        <authorList>
            <person name="Chou S."/>
            <person name="Poskanzer K.E."/>
            <person name="Rollins M."/>
            <person name="Thuy-Boun P.S."/>
        </authorList>
    </citation>
    <scope>NUCLEOTIDE SEQUENCE [LARGE SCALE GENOMIC DNA]</scope>
    <source>
        <strain evidence="2">F_SG_1</strain>
        <tissue evidence="2">Salivary glands</tissue>
    </source>
</reference>
<dbReference type="InterPro" id="IPR002347">
    <property type="entry name" value="SDR_fam"/>
</dbReference>
<keyword evidence="3" id="KW-1185">Reference proteome</keyword>
<evidence type="ECO:0000256" key="1">
    <source>
        <dbReference type="ARBA" id="ARBA00023002"/>
    </source>
</evidence>
<dbReference type="FunFam" id="3.40.50.720:FF:000084">
    <property type="entry name" value="Short-chain dehydrogenase reductase"/>
    <property type="match status" value="1"/>
</dbReference>
<dbReference type="Gene3D" id="3.40.50.720">
    <property type="entry name" value="NAD(P)-binding Rossmann-like Domain"/>
    <property type="match status" value="1"/>
</dbReference>
<dbReference type="Proteomes" id="UP001321473">
    <property type="component" value="Unassembled WGS sequence"/>
</dbReference>
<dbReference type="Pfam" id="PF13561">
    <property type="entry name" value="adh_short_C2"/>
    <property type="match status" value="1"/>
</dbReference>
<dbReference type="EMBL" id="JARKHS020036299">
    <property type="protein sequence ID" value="KAK8756359.1"/>
    <property type="molecule type" value="Genomic_DNA"/>
</dbReference>
<dbReference type="PANTHER" id="PTHR43975">
    <property type="entry name" value="ZGC:101858"/>
    <property type="match status" value="1"/>
</dbReference>
<dbReference type="PANTHER" id="PTHR43975:SF5">
    <property type="entry name" value="PUTATIVE-RELATED"/>
    <property type="match status" value="1"/>
</dbReference>
<protein>
    <recommendedName>
        <fullName evidence="4">Dehydrogenase</fullName>
    </recommendedName>
</protein>
<dbReference type="GO" id="GO:0016491">
    <property type="term" value="F:oxidoreductase activity"/>
    <property type="evidence" value="ECO:0007669"/>
    <property type="project" value="UniProtKB-KW"/>
</dbReference>
<sequence>MPDLKGKVALITGCQEPVICSSNTKSWVRKVLLFLLQTTLCAGASSGIGEATALHFASLGCYLSLTARNAVELQRVARECHAKGLPEDKVLVTTGDVSLETDVAAVVKRTIEHFPRLDILVNNAGIYLEGSIDSSSLDSYQKLMDTNLRGPIHLLHCAIGYLRQSKGCVVNVSSVVSLRPALGGMFYNITKAALDQLTKTAALENARYGVRVNSVNPGVISTKMGRRPGESEEEHFKRESKAMAQAHLMGRLGRSEEVARAIAFLASEDASFITGHLLPVDGGHLVMTHLDISPPDP</sequence>
<dbReference type="PRINTS" id="PR00081">
    <property type="entry name" value="GDHRDH"/>
</dbReference>
<proteinExistence type="predicted"/>
<dbReference type="PROSITE" id="PS00061">
    <property type="entry name" value="ADH_SHORT"/>
    <property type="match status" value="1"/>
</dbReference>
<dbReference type="SUPFAM" id="SSF51735">
    <property type="entry name" value="NAD(P)-binding Rossmann-fold domains"/>
    <property type="match status" value="1"/>
</dbReference>